<keyword evidence="2" id="KW-1185">Reference proteome</keyword>
<organism evidence="1 2">
    <name type="scientific">Aegilops tauschii subsp. strangulata</name>
    <name type="common">Goatgrass</name>
    <dbReference type="NCBI Taxonomy" id="200361"/>
    <lineage>
        <taxon>Eukaryota</taxon>
        <taxon>Viridiplantae</taxon>
        <taxon>Streptophyta</taxon>
        <taxon>Embryophyta</taxon>
        <taxon>Tracheophyta</taxon>
        <taxon>Spermatophyta</taxon>
        <taxon>Magnoliopsida</taxon>
        <taxon>Liliopsida</taxon>
        <taxon>Poales</taxon>
        <taxon>Poaceae</taxon>
        <taxon>BOP clade</taxon>
        <taxon>Pooideae</taxon>
        <taxon>Triticodae</taxon>
        <taxon>Triticeae</taxon>
        <taxon>Triticinae</taxon>
        <taxon>Aegilops</taxon>
    </lineage>
</organism>
<reference evidence="1" key="5">
    <citation type="journal article" date="2021" name="G3 (Bethesda)">
        <title>Aegilops tauschii genome assembly Aet v5.0 features greater sequence contiguity and improved annotation.</title>
        <authorList>
            <person name="Wang L."/>
            <person name="Zhu T."/>
            <person name="Rodriguez J.C."/>
            <person name="Deal K.R."/>
            <person name="Dubcovsky J."/>
            <person name="McGuire P.E."/>
            <person name="Lux T."/>
            <person name="Spannagl M."/>
            <person name="Mayer K.F.X."/>
            <person name="Baldrich P."/>
            <person name="Meyers B.C."/>
            <person name="Huo N."/>
            <person name="Gu Y.Q."/>
            <person name="Zhou H."/>
            <person name="Devos K.M."/>
            <person name="Bennetzen J.L."/>
            <person name="Unver T."/>
            <person name="Budak H."/>
            <person name="Gulick P.J."/>
            <person name="Galiba G."/>
            <person name="Kalapos B."/>
            <person name="Nelson D.R."/>
            <person name="Li P."/>
            <person name="You F.M."/>
            <person name="Luo M.C."/>
            <person name="Dvorak J."/>
        </authorList>
    </citation>
    <scope>NUCLEOTIDE SEQUENCE [LARGE SCALE GENOMIC DNA]</scope>
    <source>
        <strain evidence="1">cv. AL8/78</strain>
    </source>
</reference>
<reference evidence="1" key="3">
    <citation type="journal article" date="2017" name="Nature">
        <title>Genome sequence of the progenitor of the wheat D genome Aegilops tauschii.</title>
        <authorList>
            <person name="Luo M.C."/>
            <person name="Gu Y.Q."/>
            <person name="Puiu D."/>
            <person name="Wang H."/>
            <person name="Twardziok S.O."/>
            <person name="Deal K.R."/>
            <person name="Huo N."/>
            <person name="Zhu T."/>
            <person name="Wang L."/>
            <person name="Wang Y."/>
            <person name="McGuire P.E."/>
            <person name="Liu S."/>
            <person name="Long H."/>
            <person name="Ramasamy R.K."/>
            <person name="Rodriguez J.C."/>
            <person name="Van S.L."/>
            <person name="Yuan L."/>
            <person name="Wang Z."/>
            <person name="Xia Z."/>
            <person name="Xiao L."/>
            <person name="Anderson O.D."/>
            <person name="Ouyang S."/>
            <person name="Liang Y."/>
            <person name="Zimin A.V."/>
            <person name="Pertea G."/>
            <person name="Qi P."/>
            <person name="Bennetzen J.L."/>
            <person name="Dai X."/>
            <person name="Dawson M.W."/>
            <person name="Muller H.G."/>
            <person name="Kugler K."/>
            <person name="Rivarola-Duarte L."/>
            <person name="Spannagl M."/>
            <person name="Mayer K.F.X."/>
            <person name="Lu F.H."/>
            <person name="Bevan M.W."/>
            <person name="Leroy P."/>
            <person name="Li P."/>
            <person name="You F.M."/>
            <person name="Sun Q."/>
            <person name="Liu Z."/>
            <person name="Lyons E."/>
            <person name="Wicker T."/>
            <person name="Salzberg S.L."/>
            <person name="Devos K.M."/>
            <person name="Dvorak J."/>
        </authorList>
    </citation>
    <scope>NUCLEOTIDE SEQUENCE [LARGE SCALE GENOMIC DNA]</scope>
    <source>
        <strain evidence="1">cv. AL8/78</strain>
    </source>
</reference>
<protein>
    <submittedName>
        <fullName evidence="1">Uncharacterized protein</fullName>
    </submittedName>
</protein>
<proteinExistence type="predicted"/>
<evidence type="ECO:0000313" key="1">
    <source>
        <dbReference type="EnsemblPlants" id="AET3Gv20143900.6"/>
    </source>
</evidence>
<evidence type="ECO:0000313" key="2">
    <source>
        <dbReference type="Proteomes" id="UP000015105"/>
    </source>
</evidence>
<dbReference type="AlphaFoldDB" id="A0A453DXE6"/>
<name>A0A453DXE6_AEGTS</name>
<reference evidence="1" key="4">
    <citation type="submission" date="2019-03" db="UniProtKB">
        <authorList>
            <consortium name="EnsemblPlants"/>
        </authorList>
    </citation>
    <scope>IDENTIFICATION</scope>
</reference>
<accession>A0A453DXE6</accession>
<dbReference type="EnsemblPlants" id="AET3Gv20143900.6">
    <property type="protein sequence ID" value="AET3Gv20143900.6"/>
    <property type="gene ID" value="AET3Gv20143900"/>
</dbReference>
<dbReference type="Gramene" id="AET3Gv20143900.6">
    <property type="protein sequence ID" value="AET3Gv20143900.6"/>
    <property type="gene ID" value="AET3Gv20143900"/>
</dbReference>
<reference evidence="2" key="2">
    <citation type="journal article" date="2017" name="Nat. Plants">
        <title>The Aegilops tauschii genome reveals multiple impacts of transposons.</title>
        <authorList>
            <person name="Zhao G."/>
            <person name="Zou C."/>
            <person name="Li K."/>
            <person name="Wang K."/>
            <person name="Li T."/>
            <person name="Gao L."/>
            <person name="Zhang X."/>
            <person name="Wang H."/>
            <person name="Yang Z."/>
            <person name="Liu X."/>
            <person name="Jiang W."/>
            <person name="Mao L."/>
            <person name="Kong X."/>
            <person name="Jiao Y."/>
            <person name="Jia J."/>
        </authorList>
    </citation>
    <scope>NUCLEOTIDE SEQUENCE [LARGE SCALE GENOMIC DNA]</scope>
    <source>
        <strain evidence="2">cv. AL8/78</strain>
    </source>
</reference>
<reference evidence="2" key="1">
    <citation type="journal article" date="2014" name="Science">
        <title>Ancient hybridizations among the ancestral genomes of bread wheat.</title>
        <authorList>
            <consortium name="International Wheat Genome Sequencing Consortium,"/>
            <person name="Marcussen T."/>
            <person name="Sandve S.R."/>
            <person name="Heier L."/>
            <person name="Spannagl M."/>
            <person name="Pfeifer M."/>
            <person name="Jakobsen K.S."/>
            <person name="Wulff B.B."/>
            <person name="Steuernagel B."/>
            <person name="Mayer K.F."/>
            <person name="Olsen O.A."/>
        </authorList>
    </citation>
    <scope>NUCLEOTIDE SEQUENCE [LARGE SCALE GENOMIC DNA]</scope>
    <source>
        <strain evidence="2">cv. AL8/78</strain>
    </source>
</reference>
<dbReference type="Proteomes" id="UP000015105">
    <property type="component" value="Chromosome 3D"/>
</dbReference>
<sequence length="49" mass="5532">MVQQVSEVIKGCCCSSQVCHVASIWSAAYIYVTWKNLLCLCRSLTKFVM</sequence>